<evidence type="ECO:0000313" key="3">
    <source>
        <dbReference type="EMBL" id="CAE0415512.1"/>
    </source>
</evidence>
<evidence type="ECO:0000256" key="1">
    <source>
        <dbReference type="SAM" id="Phobius"/>
    </source>
</evidence>
<feature type="chain" id="PRO_5030709707" evidence="2">
    <location>
        <begin position="20"/>
        <end position="355"/>
    </location>
</feature>
<reference evidence="3" key="1">
    <citation type="submission" date="2021-01" db="EMBL/GenBank/DDBJ databases">
        <authorList>
            <person name="Corre E."/>
            <person name="Pelletier E."/>
            <person name="Niang G."/>
            <person name="Scheremetjew M."/>
            <person name="Finn R."/>
            <person name="Kale V."/>
            <person name="Holt S."/>
            <person name="Cochrane G."/>
            <person name="Meng A."/>
            <person name="Brown T."/>
            <person name="Cohen L."/>
        </authorList>
    </citation>
    <scope>NUCLEOTIDE SEQUENCE</scope>
    <source>
        <strain evidence="3">CCMP127</strain>
    </source>
</reference>
<dbReference type="AlphaFoldDB" id="A0A7S3PA54"/>
<protein>
    <submittedName>
        <fullName evidence="3">Uncharacterized protein</fullName>
    </submittedName>
</protein>
<sequence length="355" mass="39971">MVIAKTFLAWTVVPSLAYAALTVDSNAGRNIMEQSRRLDQNNNVDYSFVGNFKLKFQGCHHVQQWNDNVDEENDVKIKTKRLVRFRLCPADQCSDEKLAGCTSKYGDYVVDMNTFVANYFEALQNQKESDCEYGREVCENRCDNDEDCEEECYDELSMAYCLEDEDAQENGFQVNNYLECAEAPFQSNNGYAYYIGPFCAQQGGQVQLGLFSDDTCTTHVEDGDDTFYENMGYQLPYGDDTLISLNCLDCGQTNENGYTETSETCSNLYTFSGKCETRMSVDYPNESSCDYIEGIKIIREDGVIRTSSVRKSKAAAVAIGMFMTLSILMAGYVFYLRTKLSRAQINLAASSAPLT</sequence>
<feature type="signal peptide" evidence="2">
    <location>
        <begin position="1"/>
        <end position="19"/>
    </location>
</feature>
<keyword evidence="1" id="KW-0812">Transmembrane</keyword>
<accession>A0A7S3PA54</accession>
<evidence type="ECO:0000256" key="2">
    <source>
        <dbReference type="SAM" id="SignalP"/>
    </source>
</evidence>
<gene>
    <name evidence="3" type="ORF">ACOF00016_LOCUS12610</name>
</gene>
<feature type="transmembrane region" description="Helical" evidence="1">
    <location>
        <begin position="314"/>
        <end position="335"/>
    </location>
</feature>
<proteinExistence type="predicted"/>
<keyword evidence="1" id="KW-0472">Membrane</keyword>
<keyword evidence="1" id="KW-1133">Transmembrane helix</keyword>
<name>A0A7S3PA54_9STRA</name>
<dbReference type="EMBL" id="HBIM01016061">
    <property type="protein sequence ID" value="CAE0415512.1"/>
    <property type="molecule type" value="Transcribed_RNA"/>
</dbReference>
<organism evidence="3">
    <name type="scientific">Amphora coffeiformis</name>
    <dbReference type="NCBI Taxonomy" id="265554"/>
    <lineage>
        <taxon>Eukaryota</taxon>
        <taxon>Sar</taxon>
        <taxon>Stramenopiles</taxon>
        <taxon>Ochrophyta</taxon>
        <taxon>Bacillariophyta</taxon>
        <taxon>Bacillariophyceae</taxon>
        <taxon>Bacillariophycidae</taxon>
        <taxon>Thalassiophysales</taxon>
        <taxon>Catenulaceae</taxon>
        <taxon>Amphora</taxon>
    </lineage>
</organism>
<keyword evidence="2" id="KW-0732">Signal</keyword>